<keyword evidence="6" id="KW-0813">Transport</keyword>
<dbReference type="GO" id="GO:0051539">
    <property type="term" value="F:4 iron, 4 sulfur cluster binding"/>
    <property type="evidence" value="ECO:0007669"/>
    <property type="project" value="UniProtKB-UniRule"/>
</dbReference>
<comment type="catalytic activity">
    <reaction evidence="6">
        <text>(R)-lactate + A = pyruvate + AH2</text>
        <dbReference type="Rhea" id="RHEA:15089"/>
        <dbReference type="ChEBI" id="CHEBI:13193"/>
        <dbReference type="ChEBI" id="CHEBI:15361"/>
        <dbReference type="ChEBI" id="CHEBI:16004"/>
        <dbReference type="ChEBI" id="CHEBI:17499"/>
    </reaction>
</comment>
<dbReference type="AlphaFoldDB" id="F7NNI8"/>
<dbReference type="PANTHER" id="PTHR32479:SF20">
    <property type="entry name" value="GLYCOLATE OXIDASE IRON-SULFUR SUBUNIT"/>
    <property type="match status" value="1"/>
</dbReference>
<dbReference type="OrthoDB" id="5241828at2"/>
<protein>
    <recommendedName>
        <fullName evidence="6">Glycolate oxidase iron-sulfur subunit</fullName>
        <ecNumber evidence="6">1.1.99.14</ecNumber>
    </recommendedName>
</protein>
<dbReference type="InterPro" id="IPR017896">
    <property type="entry name" value="4Fe4S_Fe-S-bd"/>
</dbReference>
<evidence type="ECO:0000256" key="2">
    <source>
        <dbReference type="ARBA" id="ARBA00022723"/>
    </source>
</evidence>
<comment type="catalytic activity">
    <reaction evidence="6">
        <text>glycolate + A = glyoxylate + AH2</text>
        <dbReference type="Rhea" id="RHEA:21264"/>
        <dbReference type="ChEBI" id="CHEBI:13193"/>
        <dbReference type="ChEBI" id="CHEBI:17499"/>
        <dbReference type="ChEBI" id="CHEBI:29805"/>
        <dbReference type="ChEBI" id="CHEBI:36655"/>
        <dbReference type="EC" id="1.1.99.14"/>
    </reaction>
</comment>
<name>F7NNI8_9FIRM</name>
<keyword evidence="4 6" id="KW-0408">Iron</keyword>
<dbReference type="PROSITE" id="PS51379">
    <property type="entry name" value="4FE4S_FER_2"/>
    <property type="match status" value="1"/>
</dbReference>
<dbReference type="PANTHER" id="PTHR32479">
    <property type="entry name" value="GLYCOLATE OXIDASE IRON-SULFUR SUBUNIT"/>
    <property type="match status" value="1"/>
</dbReference>
<keyword evidence="3" id="KW-0677">Repeat</keyword>
<dbReference type="EC" id="1.1.99.14" evidence="6"/>
<evidence type="ECO:0000313" key="9">
    <source>
        <dbReference type="Proteomes" id="UP000003240"/>
    </source>
</evidence>
<keyword evidence="5 6" id="KW-0411">Iron-sulfur</keyword>
<comment type="cofactor">
    <cofactor evidence="6">
        <name>[4Fe-4S] cluster</name>
        <dbReference type="ChEBI" id="CHEBI:49883"/>
    </cofactor>
    <text evidence="6">Binds 2 [4Fe-4S] clusters.</text>
</comment>
<dbReference type="Proteomes" id="UP000003240">
    <property type="component" value="Unassembled WGS sequence"/>
</dbReference>
<sequence>MEKTKNVNELIRKVNQCVRCGQCRSVCPIFRELGVESSVARGKLALLRDYLSGKDVSAGAVNELLSKCLLCKTCGAQCPSGVHADELVLAGREVMVERQGLPLIKKAVFAVLKRRALFDLGLTMAALGQDIGLKRNPGSRLGAVSRFPMPGLAKRRVIAPFAAKPLRKQFPETVRVTAPQARVALFAGCMANYIYADAGKAAIEVLTAHNIEVVLPKWQHCCGFPLITSGDAESGRLMGRHNIQVFSELQVDAVITLCGSCGSAWRHEYPRLFAAEPEYLAKAEAIAEKTYDILEYLADIFPLNQDLLGPVNMKITIHDPCHLVRGMGVARQVRKVVKVIPGVQLVEMKEADRCCGSGGSFNLSYYELSREINDRKIDNIAATKADTVVAGCGSCRMHLIDGLCQKGQLQNVIHTIQLVAQSIEAKRAALLSHLPSLDKTL</sequence>
<evidence type="ECO:0000256" key="6">
    <source>
        <dbReference type="PIRNR" id="PIRNR000139"/>
    </source>
</evidence>
<dbReference type="InterPro" id="IPR012257">
    <property type="entry name" value="Glc_ox_4Fe-4S"/>
</dbReference>
<dbReference type="PROSITE" id="PS00198">
    <property type="entry name" value="4FE4S_FER_1"/>
    <property type="match status" value="1"/>
</dbReference>
<evidence type="ECO:0000256" key="1">
    <source>
        <dbReference type="ARBA" id="ARBA00022485"/>
    </source>
</evidence>
<dbReference type="EMBL" id="AFGF01000221">
    <property type="protein sequence ID" value="EGO62429.1"/>
    <property type="molecule type" value="Genomic_DNA"/>
</dbReference>
<dbReference type="InterPro" id="IPR004017">
    <property type="entry name" value="Cys_rich_dom"/>
</dbReference>
<keyword evidence="6" id="KW-0249">Electron transport</keyword>
<dbReference type="SUPFAM" id="SSF46548">
    <property type="entry name" value="alpha-helical ferredoxin"/>
    <property type="match status" value="1"/>
</dbReference>
<dbReference type="Gene3D" id="1.10.1060.10">
    <property type="entry name" value="Alpha-helical ferredoxin"/>
    <property type="match status" value="1"/>
</dbReference>
<reference evidence="8 9" key="1">
    <citation type="journal article" date="2011" name="EMBO J.">
        <title>Structural diversity of bacterial flagellar motors.</title>
        <authorList>
            <person name="Chen S."/>
            <person name="Beeby M."/>
            <person name="Murphy G.E."/>
            <person name="Leadbetter J.R."/>
            <person name="Hendrixson D.R."/>
            <person name="Briegel A."/>
            <person name="Li Z."/>
            <person name="Shi J."/>
            <person name="Tocheva E.I."/>
            <person name="Muller A."/>
            <person name="Dobro M.J."/>
            <person name="Jensen G.J."/>
        </authorList>
    </citation>
    <scope>NUCLEOTIDE SEQUENCE [LARGE SCALE GENOMIC DNA]</scope>
    <source>
        <strain evidence="8 9">DSM 6540</strain>
    </source>
</reference>
<evidence type="ECO:0000259" key="7">
    <source>
        <dbReference type="PROSITE" id="PS51379"/>
    </source>
</evidence>
<keyword evidence="2 6" id="KW-0479">Metal-binding</keyword>
<dbReference type="PIRSF" id="PIRSF000139">
    <property type="entry name" value="Glc_ox_4Fe-4S"/>
    <property type="match status" value="1"/>
</dbReference>
<comment type="function">
    <text evidence="6">Component of a complex that catalyzes the oxidation of glycolate to glyoxylate.</text>
</comment>
<dbReference type="GO" id="GO:0046872">
    <property type="term" value="F:metal ion binding"/>
    <property type="evidence" value="ECO:0007669"/>
    <property type="project" value="UniProtKB-UniRule"/>
</dbReference>
<proteinExistence type="predicted"/>
<comment type="caution">
    <text evidence="8">The sequence shown here is derived from an EMBL/GenBank/DDBJ whole genome shotgun (WGS) entry which is preliminary data.</text>
</comment>
<evidence type="ECO:0000313" key="8">
    <source>
        <dbReference type="EMBL" id="EGO62429.1"/>
    </source>
</evidence>
<dbReference type="InterPro" id="IPR009051">
    <property type="entry name" value="Helical_ferredxn"/>
</dbReference>
<dbReference type="RefSeq" id="WP_004098697.1">
    <property type="nucleotide sequence ID" value="NZ_AFGF01000221.1"/>
</dbReference>
<evidence type="ECO:0000256" key="5">
    <source>
        <dbReference type="ARBA" id="ARBA00023014"/>
    </source>
</evidence>
<dbReference type="Pfam" id="PF13183">
    <property type="entry name" value="Fer4_8"/>
    <property type="match status" value="1"/>
</dbReference>
<dbReference type="eggNOG" id="COG0247">
    <property type="taxonomic scope" value="Bacteria"/>
</dbReference>
<dbReference type="Pfam" id="PF02754">
    <property type="entry name" value="CCG"/>
    <property type="match status" value="2"/>
</dbReference>
<gene>
    <name evidence="8" type="ORF">ALO_18395</name>
</gene>
<evidence type="ECO:0000256" key="4">
    <source>
        <dbReference type="ARBA" id="ARBA00023004"/>
    </source>
</evidence>
<dbReference type="STRING" id="1009370.ALO_18395"/>
<organism evidence="8 9">
    <name type="scientific">Acetonema longum DSM 6540</name>
    <dbReference type="NCBI Taxonomy" id="1009370"/>
    <lineage>
        <taxon>Bacteria</taxon>
        <taxon>Bacillati</taxon>
        <taxon>Bacillota</taxon>
        <taxon>Negativicutes</taxon>
        <taxon>Acetonemataceae</taxon>
        <taxon>Acetonema</taxon>
    </lineage>
</organism>
<evidence type="ECO:0000256" key="3">
    <source>
        <dbReference type="ARBA" id="ARBA00022737"/>
    </source>
</evidence>
<keyword evidence="9" id="KW-1185">Reference proteome</keyword>
<dbReference type="InterPro" id="IPR017900">
    <property type="entry name" value="4Fe4S_Fe_S_CS"/>
</dbReference>
<accession>F7NNI8</accession>
<feature type="domain" description="4Fe-4S ferredoxin-type" evidence="7">
    <location>
        <begin position="8"/>
        <end position="38"/>
    </location>
</feature>
<dbReference type="GO" id="GO:0019154">
    <property type="term" value="F:glycolate dehydrogenase activity"/>
    <property type="evidence" value="ECO:0007669"/>
    <property type="project" value="UniProtKB-EC"/>
</dbReference>
<keyword evidence="1 6" id="KW-0004">4Fe-4S</keyword>